<dbReference type="InterPro" id="IPR006140">
    <property type="entry name" value="D-isomer_DH_NAD-bd"/>
</dbReference>
<accession>A0A2G6KLJ4</accession>
<proteinExistence type="inferred from homology"/>
<feature type="domain" description="D-isomer specific 2-hydroxyacid dehydrogenase NAD-binding" evidence="6">
    <location>
        <begin position="113"/>
        <end position="285"/>
    </location>
</feature>
<organism evidence="7 8">
    <name type="scientific">candidate division KSB3 bacterium</name>
    <dbReference type="NCBI Taxonomy" id="2044937"/>
    <lineage>
        <taxon>Bacteria</taxon>
        <taxon>candidate division KSB3</taxon>
    </lineage>
</organism>
<dbReference type="SUPFAM" id="SSF51735">
    <property type="entry name" value="NAD(P)-binding Rossmann-fold domains"/>
    <property type="match status" value="1"/>
</dbReference>
<dbReference type="AlphaFoldDB" id="A0A2G6KLJ4"/>
<protein>
    <submittedName>
        <fullName evidence="7">Oxidoreductase</fullName>
    </submittedName>
</protein>
<dbReference type="GO" id="GO:0016616">
    <property type="term" value="F:oxidoreductase activity, acting on the CH-OH group of donors, NAD or NADP as acceptor"/>
    <property type="evidence" value="ECO:0007669"/>
    <property type="project" value="InterPro"/>
</dbReference>
<dbReference type="InterPro" id="IPR006139">
    <property type="entry name" value="D-isomer_2_OHA_DH_cat_dom"/>
</dbReference>
<comment type="similarity">
    <text evidence="1 4">Belongs to the D-isomer specific 2-hydroxyacid dehydrogenase family.</text>
</comment>
<evidence type="ECO:0000259" key="5">
    <source>
        <dbReference type="Pfam" id="PF00389"/>
    </source>
</evidence>
<reference evidence="7 8" key="1">
    <citation type="submission" date="2017-10" db="EMBL/GenBank/DDBJ databases">
        <title>Novel microbial diversity and functional potential in the marine mammal oral microbiome.</title>
        <authorList>
            <person name="Dudek N.K."/>
            <person name="Sun C.L."/>
            <person name="Burstein D."/>
            <person name="Kantor R.S."/>
            <person name="Aliaga Goltsman D.S."/>
            <person name="Bik E.M."/>
            <person name="Thomas B.C."/>
            <person name="Banfield J.F."/>
            <person name="Relman D.A."/>
        </authorList>
    </citation>
    <scope>NUCLEOTIDE SEQUENCE [LARGE SCALE GENOMIC DNA]</scope>
    <source>
        <strain evidence="7">DOLJORAL78_47_16</strain>
    </source>
</reference>
<evidence type="ECO:0000256" key="4">
    <source>
        <dbReference type="RuleBase" id="RU003719"/>
    </source>
</evidence>
<dbReference type="GO" id="GO:0051287">
    <property type="term" value="F:NAD binding"/>
    <property type="evidence" value="ECO:0007669"/>
    <property type="project" value="InterPro"/>
</dbReference>
<evidence type="ECO:0000313" key="8">
    <source>
        <dbReference type="Proteomes" id="UP000230821"/>
    </source>
</evidence>
<dbReference type="PANTHER" id="PTHR42789">
    <property type="entry name" value="D-ISOMER SPECIFIC 2-HYDROXYACID DEHYDROGENASE FAMILY PROTEIN (AFU_ORTHOLOGUE AFUA_6G10090)"/>
    <property type="match status" value="1"/>
</dbReference>
<dbReference type="Proteomes" id="UP000230821">
    <property type="component" value="Unassembled WGS sequence"/>
</dbReference>
<dbReference type="InterPro" id="IPR050857">
    <property type="entry name" value="D-2-hydroxyacid_DH"/>
</dbReference>
<keyword evidence="2 4" id="KW-0560">Oxidoreductase</keyword>
<evidence type="ECO:0000256" key="2">
    <source>
        <dbReference type="ARBA" id="ARBA00023002"/>
    </source>
</evidence>
<feature type="domain" description="D-isomer specific 2-hydroxyacid dehydrogenase catalytic" evidence="5">
    <location>
        <begin position="18"/>
        <end position="305"/>
    </location>
</feature>
<dbReference type="EMBL" id="PDSK01000036">
    <property type="protein sequence ID" value="PIE35689.1"/>
    <property type="molecule type" value="Genomic_DNA"/>
</dbReference>
<evidence type="ECO:0000259" key="6">
    <source>
        <dbReference type="Pfam" id="PF02826"/>
    </source>
</evidence>
<comment type="caution">
    <text evidence="7">The sequence shown here is derived from an EMBL/GenBank/DDBJ whole genome shotgun (WGS) entry which is preliminary data.</text>
</comment>
<dbReference type="InterPro" id="IPR036291">
    <property type="entry name" value="NAD(P)-bd_dom_sf"/>
</dbReference>
<name>A0A2G6KLJ4_9BACT</name>
<dbReference type="SUPFAM" id="SSF52283">
    <property type="entry name" value="Formate/glycerate dehydrogenase catalytic domain-like"/>
    <property type="match status" value="1"/>
</dbReference>
<evidence type="ECO:0000256" key="1">
    <source>
        <dbReference type="ARBA" id="ARBA00005854"/>
    </source>
</evidence>
<dbReference type="Pfam" id="PF00389">
    <property type="entry name" value="2-Hacid_dh"/>
    <property type="match status" value="1"/>
</dbReference>
<dbReference type="PANTHER" id="PTHR42789:SF1">
    <property type="entry name" value="D-ISOMER SPECIFIC 2-HYDROXYACID DEHYDROGENASE FAMILY PROTEIN (AFU_ORTHOLOGUE AFUA_6G10090)"/>
    <property type="match status" value="1"/>
</dbReference>
<keyword evidence="3" id="KW-0520">NAD</keyword>
<evidence type="ECO:0000256" key="3">
    <source>
        <dbReference type="ARBA" id="ARBA00023027"/>
    </source>
</evidence>
<dbReference type="Pfam" id="PF02826">
    <property type="entry name" value="2-Hacid_dh_C"/>
    <property type="match status" value="1"/>
</dbReference>
<dbReference type="CDD" id="cd12172">
    <property type="entry name" value="PGDH_like_2"/>
    <property type="match status" value="1"/>
</dbReference>
<gene>
    <name evidence="7" type="ORF">CSA56_03290</name>
</gene>
<dbReference type="Gene3D" id="3.40.50.720">
    <property type="entry name" value="NAD(P)-binding Rossmann-like Domain"/>
    <property type="match status" value="2"/>
</dbReference>
<sequence>MKGKILVTPRSLTRDGHPALDTFKEAGYDVLFATAGKQPDEAELLEKLPDCVGMLAGVESISAKVLEASKNLKVISRNGVGIDNIDSKAAERLNIKVLKAIGANARGVAELTIGLMFAAIRAIPYSDANIKAGDWKRQKGIEIAGRTLGLMGCGRIGKYVAEMALGLGMNVVAYDMYPDNSFAPSPKFRFASLDEVLLSADILSLHCPPPEDGNALITQEALGKMKDGVYLLNTARAALVDEDAVLAALNAGKLSGFATDVFVKEPPDASSLFAHERVITTPHIGGFTKESVDNATTMAVENLLNCL</sequence>
<evidence type="ECO:0000313" key="7">
    <source>
        <dbReference type="EMBL" id="PIE35689.1"/>
    </source>
</evidence>